<evidence type="ECO:0000313" key="2">
    <source>
        <dbReference type="Proteomes" id="UP000319143"/>
    </source>
</evidence>
<gene>
    <name evidence="1" type="ORF">Poly41_49950</name>
</gene>
<dbReference type="RefSeq" id="WP_146529537.1">
    <property type="nucleotide sequence ID" value="NZ_SJPV01000010.1"/>
</dbReference>
<dbReference type="AlphaFoldDB" id="A0A5C6D7S7"/>
<keyword evidence="2" id="KW-1185">Reference proteome</keyword>
<dbReference type="EMBL" id="SJPV01000010">
    <property type="protein sequence ID" value="TWU33243.1"/>
    <property type="molecule type" value="Genomic_DNA"/>
</dbReference>
<accession>A0A5C6D7S7</accession>
<protein>
    <submittedName>
        <fullName evidence="1">Uncharacterized protein</fullName>
    </submittedName>
</protein>
<organism evidence="1 2">
    <name type="scientific">Novipirellula artificiosorum</name>
    <dbReference type="NCBI Taxonomy" id="2528016"/>
    <lineage>
        <taxon>Bacteria</taxon>
        <taxon>Pseudomonadati</taxon>
        <taxon>Planctomycetota</taxon>
        <taxon>Planctomycetia</taxon>
        <taxon>Pirellulales</taxon>
        <taxon>Pirellulaceae</taxon>
        <taxon>Novipirellula</taxon>
    </lineage>
</organism>
<reference evidence="1 2" key="1">
    <citation type="submission" date="2019-02" db="EMBL/GenBank/DDBJ databases">
        <title>Deep-cultivation of Planctomycetes and their phenomic and genomic characterization uncovers novel biology.</title>
        <authorList>
            <person name="Wiegand S."/>
            <person name="Jogler M."/>
            <person name="Boedeker C."/>
            <person name="Pinto D."/>
            <person name="Vollmers J."/>
            <person name="Rivas-Marin E."/>
            <person name="Kohn T."/>
            <person name="Peeters S.H."/>
            <person name="Heuer A."/>
            <person name="Rast P."/>
            <person name="Oberbeckmann S."/>
            <person name="Bunk B."/>
            <person name="Jeske O."/>
            <person name="Meyerdierks A."/>
            <person name="Storesund J.E."/>
            <person name="Kallscheuer N."/>
            <person name="Luecker S."/>
            <person name="Lage O.M."/>
            <person name="Pohl T."/>
            <person name="Merkel B.J."/>
            <person name="Hornburger P."/>
            <person name="Mueller R.-W."/>
            <person name="Bruemmer F."/>
            <person name="Labrenz M."/>
            <person name="Spormann A.M."/>
            <person name="Op Den Camp H."/>
            <person name="Overmann J."/>
            <person name="Amann R."/>
            <person name="Jetten M.S.M."/>
            <person name="Mascher T."/>
            <person name="Medema M.H."/>
            <person name="Devos D.P."/>
            <person name="Kaster A.-K."/>
            <person name="Ovreas L."/>
            <person name="Rohde M."/>
            <person name="Galperin M.Y."/>
            <person name="Jogler C."/>
        </authorList>
    </citation>
    <scope>NUCLEOTIDE SEQUENCE [LARGE SCALE GENOMIC DNA]</scope>
    <source>
        <strain evidence="1 2">Poly41</strain>
    </source>
</reference>
<comment type="caution">
    <text evidence="1">The sequence shown here is derived from an EMBL/GenBank/DDBJ whole genome shotgun (WGS) entry which is preliminary data.</text>
</comment>
<proteinExistence type="predicted"/>
<evidence type="ECO:0000313" key="1">
    <source>
        <dbReference type="EMBL" id="TWU33243.1"/>
    </source>
</evidence>
<name>A0A5C6D7S7_9BACT</name>
<sequence length="117" mass="13254">MKVAEKSTRHFNKVFFEGDPKYNDGSFAVYWYEEPGGEGEKIQLPRDWWVDYRVGEGDWTRMKKYVTDNYGLQRDKFNVVRHPSTTGLGASARGLSGPCTPGSCDKVALSKNSYTTS</sequence>
<dbReference type="Proteomes" id="UP000319143">
    <property type="component" value="Unassembled WGS sequence"/>
</dbReference>